<dbReference type="Pfam" id="PF02868">
    <property type="entry name" value="Peptidase_M4_C"/>
    <property type="match status" value="1"/>
</dbReference>
<keyword evidence="3" id="KW-0378">Hydrolase</keyword>
<feature type="region of interest" description="Disordered" evidence="6">
    <location>
        <begin position="111"/>
        <end position="167"/>
    </location>
</feature>
<dbReference type="InterPro" id="IPR001570">
    <property type="entry name" value="Peptidase_M4_C_domain"/>
</dbReference>
<dbReference type="InterPro" id="IPR013856">
    <property type="entry name" value="Peptidase_M4_domain"/>
</dbReference>
<evidence type="ECO:0000256" key="5">
    <source>
        <dbReference type="ARBA" id="ARBA00023049"/>
    </source>
</evidence>
<name>A0A1X0CS11_9MYCO</name>
<dbReference type="InterPro" id="IPR050728">
    <property type="entry name" value="Zinc_Metalloprotease_M4"/>
</dbReference>
<dbReference type="Gene3D" id="1.10.390.10">
    <property type="entry name" value="Neutral Protease Domain 2"/>
    <property type="match status" value="1"/>
</dbReference>
<keyword evidence="1" id="KW-0645">Protease</keyword>
<evidence type="ECO:0000259" key="8">
    <source>
        <dbReference type="Pfam" id="PF01447"/>
    </source>
</evidence>
<evidence type="ECO:0000256" key="2">
    <source>
        <dbReference type="ARBA" id="ARBA00022723"/>
    </source>
</evidence>
<evidence type="ECO:0000256" key="7">
    <source>
        <dbReference type="SAM" id="SignalP"/>
    </source>
</evidence>
<evidence type="ECO:0000313" key="11">
    <source>
        <dbReference type="Proteomes" id="UP000192772"/>
    </source>
</evidence>
<feature type="chain" id="PRO_5012597245" description="Neutral metalloproteinase" evidence="7">
    <location>
        <begin position="37"/>
        <end position="613"/>
    </location>
</feature>
<dbReference type="Proteomes" id="UP000192772">
    <property type="component" value="Unassembled WGS sequence"/>
</dbReference>
<comment type="caution">
    <text evidence="10">The sequence shown here is derived from an EMBL/GenBank/DDBJ whole genome shotgun (WGS) entry which is preliminary data.</text>
</comment>
<dbReference type="GO" id="GO:0046872">
    <property type="term" value="F:metal ion binding"/>
    <property type="evidence" value="ECO:0007669"/>
    <property type="project" value="UniProtKB-KW"/>
</dbReference>
<keyword evidence="4" id="KW-0862">Zinc</keyword>
<feature type="compositionally biased region" description="Acidic residues" evidence="6">
    <location>
        <begin position="111"/>
        <end position="124"/>
    </location>
</feature>
<accession>A0A1X0CS11</accession>
<keyword evidence="2" id="KW-0479">Metal-binding</keyword>
<dbReference type="Pfam" id="PF01447">
    <property type="entry name" value="Peptidase_M4"/>
    <property type="match status" value="1"/>
</dbReference>
<dbReference type="STRING" id="81858.BST23_19775"/>
<keyword evidence="7" id="KW-0732">Signal</keyword>
<evidence type="ECO:0000256" key="4">
    <source>
        <dbReference type="ARBA" id="ARBA00022833"/>
    </source>
</evidence>
<dbReference type="GO" id="GO:0006508">
    <property type="term" value="P:proteolysis"/>
    <property type="evidence" value="ECO:0007669"/>
    <property type="project" value="UniProtKB-KW"/>
</dbReference>
<feature type="compositionally biased region" description="Low complexity" evidence="6">
    <location>
        <begin position="157"/>
        <end position="167"/>
    </location>
</feature>
<gene>
    <name evidence="10" type="ORF">BST23_19775</name>
</gene>
<protein>
    <recommendedName>
        <fullName evidence="12">Neutral metalloproteinase</fullName>
    </recommendedName>
</protein>
<feature type="compositionally biased region" description="Low complexity" evidence="6">
    <location>
        <begin position="39"/>
        <end position="56"/>
    </location>
</feature>
<evidence type="ECO:0000313" key="10">
    <source>
        <dbReference type="EMBL" id="ORA62779.1"/>
    </source>
</evidence>
<dbReference type="GO" id="GO:0004222">
    <property type="term" value="F:metalloendopeptidase activity"/>
    <property type="evidence" value="ECO:0007669"/>
    <property type="project" value="InterPro"/>
</dbReference>
<dbReference type="OrthoDB" id="291295at2"/>
<dbReference type="EMBL" id="MVHP01000026">
    <property type="protein sequence ID" value="ORA62779.1"/>
    <property type="molecule type" value="Genomic_DNA"/>
</dbReference>
<feature type="domain" description="Peptidase M4" evidence="8">
    <location>
        <begin position="325"/>
        <end position="440"/>
    </location>
</feature>
<dbReference type="AlphaFoldDB" id="A0A1X0CS11"/>
<proteinExistence type="predicted"/>
<keyword evidence="5" id="KW-0482">Metalloprotease</keyword>
<feature type="region of interest" description="Disordered" evidence="6">
    <location>
        <begin position="35"/>
        <end position="84"/>
    </location>
</feature>
<sequence length="613" mass="63950">MADERAHGQHRGWVRIGAATAGLSVALVFGPGVALAAPGASTDTSADTETASTDGDSGADRPSSGGAATTPDVAETPDAESLTESLTLPASAAVSDDAGEPVDAIDPALDTEEDDAELDTEPDTTAEAVTASPPTEAVDPAGALPAESVTAERRDSTLPPAAASTTPALVESLATAVEKDETPPSTEFDSAVVTAAAIVTGPEPAAQAAPEPVTVVLDVITVREVRPNLFRTVTLGVLGLLGFNPDATGPSSNPLVPVLDAIWGLYRRIETGVANVLERFGFPVTQVTTTYVTTLVVPTVYTADDLLGVPREFAGAYSSELDRHFLIDTARDITTYTAVTYVSGAMHYPVDPPGDIVVFTSGWDPSAVSAHANAAVVYDFYVTTLAHESFDDAGAPIAVTIISHDFNNAYWYRTYQIFVFGHDYEGALDIVGHEYTHAVIDSVVKGQHGEILGQNDQSTALEEAYSDILGSLIEGKAGPDRWLIAEDYGCASPRAHGCAIRNLADPGSLGTYAHYNQFVPGGSAHRNSTIFSHAAYRMMTDADTAGVSDETWSRVFYGSLYRLTPGASFTEAATAVFAEAEALGFDADELAAVRRAYSDVGITVPDAAGAIAV</sequence>
<reference evidence="10 11" key="1">
    <citation type="submission" date="2017-02" db="EMBL/GenBank/DDBJ databases">
        <title>The new phylogeny of genus Mycobacterium.</title>
        <authorList>
            <person name="Tortoli E."/>
            <person name="Trovato A."/>
            <person name="Cirillo D.M."/>
        </authorList>
    </citation>
    <scope>NUCLEOTIDE SEQUENCE [LARGE SCALE GENOMIC DNA]</scope>
    <source>
        <strain evidence="10 11">FI-09383</strain>
    </source>
</reference>
<dbReference type="Gene3D" id="3.10.170.10">
    <property type="match status" value="1"/>
</dbReference>
<dbReference type="RefSeq" id="WP_083043495.1">
    <property type="nucleotide sequence ID" value="NZ_MVHP01000026.1"/>
</dbReference>
<dbReference type="InterPro" id="IPR027268">
    <property type="entry name" value="Peptidase_M4/M1_CTD_sf"/>
</dbReference>
<organism evidence="10 11">
    <name type="scientific">Mycolicibacterium elephantis</name>
    <dbReference type="NCBI Taxonomy" id="81858"/>
    <lineage>
        <taxon>Bacteria</taxon>
        <taxon>Bacillati</taxon>
        <taxon>Actinomycetota</taxon>
        <taxon>Actinomycetes</taxon>
        <taxon>Mycobacteriales</taxon>
        <taxon>Mycobacteriaceae</taxon>
        <taxon>Mycolicibacterium</taxon>
    </lineage>
</organism>
<evidence type="ECO:0000256" key="1">
    <source>
        <dbReference type="ARBA" id="ARBA00022670"/>
    </source>
</evidence>
<evidence type="ECO:0000259" key="9">
    <source>
        <dbReference type="Pfam" id="PF02868"/>
    </source>
</evidence>
<dbReference type="PANTHER" id="PTHR33794:SF1">
    <property type="entry name" value="BACILLOLYSIN"/>
    <property type="match status" value="1"/>
</dbReference>
<dbReference type="SUPFAM" id="SSF55486">
    <property type="entry name" value="Metalloproteases ('zincins'), catalytic domain"/>
    <property type="match status" value="1"/>
</dbReference>
<evidence type="ECO:0000256" key="3">
    <source>
        <dbReference type="ARBA" id="ARBA00022801"/>
    </source>
</evidence>
<feature type="signal peptide" evidence="7">
    <location>
        <begin position="1"/>
        <end position="36"/>
    </location>
</feature>
<evidence type="ECO:0008006" key="12">
    <source>
        <dbReference type="Google" id="ProtNLM"/>
    </source>
</evidence>
<dbReference type="PANTHER" id="PTHR33794">
    <property type="entry name" value="BACILLOLYSIN"/>
    <property type="match status" value="1"/>
</dbReference>
<evidence type="ECO:0000256" key="6">
    <source>
        <dbReference type="SAM" id="MobiDB-lite"/>
    </source>
</evidence>
<feature type="domain" description="Peptidase M4 C-terminal" evidence="9">
    <location>
        <begin position="455"/>
        <end position="602"/>
    </location>
</feature>